<proteinExistence type="inferred from homology"/>
<dbReference type="EMBL" id="JACTAM010000019">
    <property type="protein sequence ID" value="KAI2653225.1"/>
    <property type="molecule type" value="Genomic_DNA"/>
</dbReference>
<keyword evidence="3 7" id="KW-0240">DNA-directed RNA polymerase</keyword>
<dbReference type="InterPro" id="IPR045113">
    <property type="entry name" value="Rpb7-like"/>
</dbReference>
<dbReference type="CDD" id="cd04328">
    <property type="entry name" value="RNAP_I_Rpa43_N"/>
    <property type="match status" value="1"/>
</dbReference>
<sequence>MCSSSPLRQRSRVAPHISHATPRANAPRVPPHVYGMANLSQEDGAPKPATNSADVSTIAQTSSGNVADTPGGFVAPVPCLIPSFADAVKLLKERYSCLVLEKHRRHISLPPVHLRKKRTGIQEELNSELLKYSSSLKGVPVAYDSIKVVGQHGDIYDDAGFIHLNIEASFVVFKPKRGLKLVGVINKIGVGHVGCLVHGCFNASVVKPFLLTSEQWRDSGLCVGQNLEFEVFQLDADAVVQELVEQFEQKESTVESTAELESTEDTIDSPKPKKKKKKDKREAESAADESLNDSSLEQTSEYHQTADDTTEIDSNANGHHKEKKKKKKKTNDRRQMRSRPVTSRRVTPVGTSAIKSAERERPRATTGCRTHLPPKRRKRASDFAHRPFHEL</sequence>
<accession>A0ABQ8LRF4</accession>
<dbReference type="InterPro" id="IPR036898">
    <property type="entry name" value="RNA_pol_Rpb7-like_N_sf"/>
</dbReference>
<feature type="compositionally biased region" description="Basic residues" evidence="8">
    <location>
        <begin position="318"/>
        <end position="331"/>
    </location>
</feature>
<comment type="function">
    <text evidence="7">DNA-dependent RNA polymerase which catalyzes the transcription of DNA into RNA using the four ribonucleoside triphosphates as substrates.</text>
</comment>
<evidence type="ECO:0000256" key="5">
    <source>
        <dbReference type="ARBA" id="ARBA00023163"/>
    </source>
</evidence>
<dbReference type="GO" id="GO:0000428">
    <property type="term" value="C:DNA-directed RNA polymerase complex"/>
    <property type="evidence" value="ECO:0007669"/>
    <property type="project" value="UniProtKB-KW"/>
</dbReference>
<gene>
    <name evidence="11" type="ORF">H4Q32_006625</name>
</gene>
<dbReference type="PANTHER" id="PTHR12709:SF5">
    <property type="entry name" value="DNA-DIRECTED RNA POLYMERASE I SUBUNIT RPA43"/>
    <property type="match status" value="1"/>
</dbReference>
<feature type="region of interest" description="Disordered" evidence="8">
    <location>
        <begin position="251"/>
        <end position="391"/>
    </location>
</feature>
<name>A0ABQ8LRF4_LABRO</name>
<feature type="compositionally biased region" description="Polar residues" evidence="8">
    <location>
        <begin position="340"/>
        <end position="354"/>
    </location>
</feature>
<evidence type="ECO:0000256" key="3">
    <source>
        <dbReference type="ARBA" id="ARBA00022478"/>
    </source>
</evidence>
<evidence type="ECO:0000313" key="11">
    <source>
        <dbReference type="EMBL" id="KAI2653225.1"/>
    </source>
</evidence>
<dbReference type="Pfam" id="PF03876">
    <property type="entry name" value="SHS2_Rpb7-N"/>
    <property type="match status" value="1"/>
</dbReference>
<evidence type="ECO:0000256" key="7">
    <source>
        <dbReference type="RuleBase" id="RU369086"/>
    </source>
</evidence>
<feature type="region of interest" description="Disordered" evidence="8">
    <location>
        <begin position="1"/>
        <end position="30"/>
    </location>
</feature>
<evidence type="ECO:0000259" key="10">
    <source>
        <dbReference type="Pfam" id="PF17875"/>
    </source>
</evidence>
<protein>
    <recommendedName>
        <fullName evidence="7">DNA-directed RNA polymerase subunit</fullName>
    </recommendedName>
</protein>
<keyword evidence="12" id="KW-1185">Reference proteome</keyword>
<evidence type="ECO:0000256" key="1">
    <source>
        <dbReference type="ARBA" id="ARBA00004604"/>
    </source>
</evidence>
<evidence type="ECO:0000259" key="9">
    <source>
        <dbReference type="Pfam" id="PF03876"/>
    </source>
</evidence>
<comment type="caution">
    <text evidence="11">The sequence shown here is derived from an EMBL/GenBank/DDBJ whole genome shotgun (WGS) entry which is preliminary data.</text>
</comment>
<dbReference type="Gene3D" id="2.40.50.1060">
    <property type="match status" value="1"/>
</dbReference>
<evidence type="ECO:0000256" key="2">
    <source>
        <dbReference type="ARBA" id="ARBA00005930"/>
    </source>
</evidence>
<feature type="domain" description="RNA polymerase Rpb7-like N-terminal" evidence="9">
    <location>
        <begin position="105"/>
        <end position="158"/>
    </location>
</feature>
<evidence type="ECO:0000256" key="8">
    <source>
        <dbReference type="SAM" id="MobiDB-lite"/>
    </source>
</evidence>
<organism evidence="11 12">
    <name type="scientific">Labeo rohita</name>
    <name type="common">Indian major carp</name>
    <name type="synonym">Cyprinus rohita</name>
    <dbReference type="NCBI Taxonomy" id="84645"/>
    <lineage>
        <taxon>Eukaryota</taxon>
        <taxon>Metazoa</taxon>
        <taxon>Chordata</taxon>
        <taxon>Craniata</taxon>
        <taxon>Vertebrata</taxon>
        <taxon>Euteleostomi</taxon>
        <taxon>Actinopterygii</taxon>
        <taxon>Neopterygii</taxon>
        <taxon>Teleostei</taxon>
        <taxon>Ostariophysi</taxon>
        <taxon>Cypriniformes</taxon>
        <taxon>Cyprinidae</taxon>
        <taxon>Labeoninae</taxon>
        <taxon>Labeonini</taxon>
        <taxon>Labeo</taxon>
    </lineage>
</organism>
<dbReference type="Proteomes" id="UP000830375">
    <property type="component" value="Unassembled WGS sequence"/>
</dbReference>
<keyword evidence="6 7" id="KW-0539">Nucleus</keyword>
<evidence type="ECO:0000256" key="4">
    <source>
        <dbReference type="ARBA" id="ARBA00022553"/>
    </source>
</evidence>
<dbReference type="Gene3D" id="3.30.1490.120">
    <property type="entry name" value="RNA polymerase Rpb7-like, N-terminal domain"/>
    <property type="match status" value="1"/>
</dbReference>
<evidence type="ECO:0000313" key="12">
    <source>
        <dbReference type="Proteomes" id="UP000830375"/>
    </source>
</evidence>
<dbReference type="Pfam" id="PF17875">
    <property type="entry name" value="RPA43_OB"/>
    <property type="match status" value="1"/>
</dbReference>
<feature type="compositionally biased region" description="Polar residues" evidence="8">
    <location>
        <begin position="292"/>
        <end position="303"/>
    </location>
</feature>
<dbReference type="PANTHER" id="PTHR12709">
    <property type="entry name" value="DNA-DIRECTED RNA POLYMERASE II, III"/>
    <property type="match status" value="1"/>
</dbReference>
<dbReference type="InterPro" id="IPR041178">
    <property type="entry name" value="RPA43_OB"/>
</dbReference>
<keyword evidence="4" id="KW-0597">Phosphoprotein</keyword>
<comment type="similarity">
    <text evidence="2">Belongs to the eukaryotic RPA43 RNA polymerase subunit family.</text>
</comment>
<keyword evidence="5 7" id="KW-0804">Transcription</keyword>
<reference evidence="11 12" key="1">
    <citation type="submission" date="2022-01" db="EMBL/GenBank/DDBJ databases">
        <title>A high-quality chromosome-level genome assembly of rohu carp, Labeo rohita.</title>
        <authorList>
            <person name="Arick M.A. II"/>
            <person name="Hsu C.-Y."/>
            <person name="Magbanua Z."/>
            <person name="Pechanova O."/>
            <person name="Grover C."/>
            <person name="Miller E."/>
            <person name="Thrash A."/>
            <person name="Ezzel L."/>
            <person name="Alam S."/>
            <person name="Benzie J."/>
            <person name="Hamilton M."/>
            <person name="Karsi A."/>
            <person name="Lawrence M.L."/>
            <person name="Peterson D.G."/>
        </authorList>
    </citation>
    <scope>NUCLEOTIDE SEQUENCE [LARGE SCALE GENOMIC DNA]</scope>
    <source>
        <strain evidence="12">BAU-BD-2019</strain>
        <tissue evidence="11">Blood</tissue>
    </source>
</reference>
<feature type="compositionally biased region" description="Basic and acidic residues" evidence="8">
    <location>
        <begin position="380"/>
        <end position="391"/>
    </location>
</feature>
<feature type="domain" description="RPA43 OB" evidence="10">
    <location>
        <begin position="175"/>
        <end position="303"/>
    </location>
</feature>
<comment type="subcellular location">
    <subcellularLocation>
        <location evidence="1">Nucleus</location>
        <location evidence="1">Nucleolus</location>
    </subcellularLocation>
</comment>
<dbReference type="InterPro" id="IPR041901">
    <property type="entry name" value="RNAP_I_Rpa43_N"/>
</dbReference>
<dbReference type="InterPro" id="IPR005576">
    <property type="entry name" value="Rpb7-like_N"/>
</dbReference>
<evidence type="ECO:0000256" key="6">
    <source>
        <dbReference type="ARBA" id="ARBA00023242"/>
    </source>
</evidence>